<gene>
    <name evidence="1" type="ORF">GMARGA_LOCUS15652</name>
</gene>
<protein>
    <submittedName>
        <fullName evidence="1">17996_t:CDS:1</fullName>
    </submittedName>
</protein>
<accession>A0ABN7V8E7</accession>
<name>A0ABN7V8E7_GIGMA</name>
<keyword evidence="2" id="KW-1185">Reference proteome</keyword>
<dbReference type="Proteomes" id="UP000789901">
    <property type="component" value="Unassembled WGS sequence"/>
</dbReference>
<proteinExistence type="predicted"/>
<dbReference type="EMBL" id="CAJVQB010010906">
    <property type="protein sequence ID" value="CAG8743749.1"/>
    <property type="molecule type" value="Genomic_DNA"/>
</dbReference>
<sequence>METGLLGKNTLGNTIKEITHVSGINVIDQRITNHLERRTAIQLLSDLNVNEHEMMQFSESQVIQHEVQITQHKEFQTTEQKVIQDNSLVMQQEFNATTTQIKSQVSRRIVHKKKPRFAYEDIQAKLNKPF</sequence>
<evidence type="ECO:0000313" key="2">
    <source>
        <dbReference type="Proteomes" id="UP000789901"/>
    </source>
</evidence>
<organism evidence="1 2">
    <name type="scientific">Gigaspora margarita</name>
    <dbReference type="NCBI Taxonomy" id="4874"/>
    <lineage>
        <taxon>Eukaryota</taxon>
        <taxon>Fungi</taxon>
        <taxon>Fungi incertae sedis</taxon>
        <taxon>Mucoromycota</taxon>
        <taxon>Glomeromycotina</taxon>
        <taxon>Glomeromycetes</taxon>
        <taxon>Diversisporales</taxon>
        <taxon>Gigasporaceae</taxon>
        <taxon>Gigaspora</taxon>
    </lineage>
</organism>
<comment type="caution">
    <text evidence="1">The sequence shown here is derived from an EMBL/GenBank/DDBJ whole genome shotgun (WGS) entry which is preliminary data.</text>
</comment>
<evidence type="ECO:0000313" key="1">
    <source>
        <dbReference type="EMBL" id="CAG8743749.1"/>
    </source>
</evidence>
<reference evidence="1 2" key="1">
    <citation type="submission" date="2021-06" db="EMBL/GenBank/DDBJ databases">
        <authorList>
            <person name="Kallberg Y."/>
            <person name="Tangrot J."/>
            <person name="Rosling A."/>
        </authorList>
    </citation>
    <scope>NUCLEOTIDE SEQUENCE [LARGE SCALE GENOMIC DNA]</scope>
    <source>
        <strain evidence="1 2">120-4 pot B 10/14</strain>
    </source>
</reference>